<dbReference type="EMBL" id="JADCNM010000010">
    <property type="protein sequence ID" value="KAG0465642.1"/>
    <property type="molecule type" value="Genomic_DNA"/>
</dbReference>
<protein>
    <submittedName>
        <fullName evidence="2">Uncharacterized protein</fullName>
    </submittedName>
</protein>
<proteinExistence type="predicted"/>
<feature type="region of interest" description="Disordered" evidence="1">
    <location>
        <begin position="53"/>
        <end position="87"/>
    </location>
</feature>
<gene>
    <name evidence="2" type="ORF">HPP92_019806</name>
</gene>
<comment type="caution">
    <text evidence="2">The sequence shown here is derived from an EMBL/GenBank/DDBJ whole genome shotgun (WGS) entry which is preliminary data.</text>
</comment>
<accession>A0A835QD68</accession>
<evidence type="ECO:0000313" key="3">
    <source>
        <dbReference type="Proteomes" id="UP000639772"/>
    </source>
</evidence>
<sequence>MDSRVRFTAAFSEATECKGQKYPRMGSLLGHASVATKDDDLMFWVWKSGREGEVGRKLSGAEVSEEEKRREKGKKSSAMDNGRDQKI</sequence>
<dbReference type="Proteomes" id="UP000639772">
    <property type="component" value="Chromosome 10"/>
</dbReference>
<organism evidence="2 3">
    <name type="scientific">Vanilla planifolia</name>
    <name type="common">Vanilla</name>
    <dbReference type="NCBI Taxonomy" id="51239"/>
    <lineage>
        <taxon>Eukaryota</taxon>
        <taxon>Viridiplantae</taxon>
        <taxon>Streptophyta</taxon>
        <taxon>Embryophyta</taxon>
        <taxon>Tracheophyta</taxon>
        <taxon>Spermatophyta</taxon>
        <taxon>Magnoliopsida</taxon>
        <taxon>Liliopsida</taxon>
        <taxon>Asparagales</taxon>
        <taxon>Orchidaceae</taxon>
        <taxon>Vanilloideae</taxon>
        <taxon>Vanilleae</taxon>
        <taxon>Vanilla</taxon>
    </lineage>
</organism>
<reference evidence="2 3" key="1">
    <citation type="journal article" date="2020" name="Nat. Food">
        <title>A phased Vanilla planifolia genome enables genetic improvement of flavour and production.</title>
        <authorList>
            <person name="Hasing T."/>
            <person name="Tang H."/>
            <person name="Brym M."/>
            <person name="Khazi F."/>
            <person name="Huang T."/>
            <person name="Chambers A.H."/>
        </authorList>
    </citation>
    <scope>NUCLEOTIDE SEQUENCE [LARGE SCALE GENOMIC DNA]</scope>
    <source>
        <tissue evidence="2">Leaf</tissue>
    </source>
</reference>
<name>A0A835QD68_VANPL</name>
<evidence type="ECO:0000256" key="1">
    <source>
        <dbReference type="SAM" id="MobiDB-lite"/>
    </source>
</evidence>
<evidence type="ECO:0000313" key="2">
    <source>
        <dbReference type="EMBL" id="KAG0465642.1"/>
    </source>
</evidence>
<dbReference type="AlphaFoldDB" id="A0A835QD68"/>